<dbReference type="GO" id="GO:0005975">
    <property type="term" value="P:carbohydrate metabolic process"/>
    <property type="evidence" value="ECO:0007669"/>
    <property type="project" value="InterPro"/>
</dbReference>
<proteinExistence type="predicted"/>
<organism evidence="3">
    <name type="scientific">Vibrio cholerae</name>
    <dbReference type="NCBI Taxonomy" id="666"/>
    <lineage>
        <taxon>Bacteria</taxon>
        <taxon>Pseudomonadati</taxon>
        <taxon>Pseudomonadota</taxon>
        <taxon>Gammaproteobacteria</taxon>
        <taxon>Vibrionales</taxon>
        <taxon>Vibrionaceae</taxon>
        <taxon>Vibrio</taxon>
    </lineage>
</organism>
<dbReference type="CAZy" id="GT11">
    <property type="family name" value="Glycosyltransferase Family 11"/>
</dbReference>
<dbReference type="AlphaFoldDB" id="O87157"/>
<gene>
    <name evidence="3" type="primary">wblA</name>
</gene>
<dbReference type="CDD" id="cd11301">
    <property type="entry name" value="Fut1_Fut2_like"/>
    <property type="match status" value="1"/>
</dbReference>
<dbReference type="RefSeq" id="WP_148536390.1">
    <property type="nucleotide sequence ID" value="NZ_VSFY01000001.1"/>
</dbReference>
<evidence type="ECO:0000313" key="3">
    <source>
        <dbReference type="EMBL" id="BAA33632.1"/>
    </source>
</evidence>
<dbReference type="GO" id="GO:0008107">
    <property type="term" value="F:galactoside 2-alpha-L-fucosyltransferase activity"/>
    <property type="evidence" value="ECO:0007669"/>
    <property type="project" value="InterPro"/>
</dbReference>
<evidence type="ECO:0000256" key="2">
    <source>
        <dbReference type="ARBA" id="ARBA00022679"/>
    </source>
</evidence>
<accession>O87157</accession>
<name>O87157_VIBCL</name>
<dbReference type="PANTHER" id="PTHR11927">
    <property type="entry name" value="GALACTOSIDE 2-L-FUCOSYLTRANSFERASE"/>
    <property type="match status" value="1"/>
</dbReference>
<keyword evidence="2" id="KW-0808">Transferase</keyword>
<dbReference type="PIR" id="T44328">
    <property type="entry name" value="T44328"/>
</dbReference>
<dbReference type="GO" id="GO:0016020">
    <property type="term" value="C:membrane"/>
    <property type="evidence" value="ECO:0007669"/>
    <property type="project" value="InterPro"/>
</dbReference>
<protein>
    <submittedName>
        <fullName evidence="3">WblA protein</fullName>
    </submittedName>
</protein>
<reference evidence="3" key="1">
    <citation type="journal article" date="1999" name="Gene">
        <title>The genes responsible for O-antigen synthesis of Vibrio cholerae O139 are closely related to those of Vibrio cholerae O22.</title>
        <authorList>
            <person name="Yamasaki S."/>
            <person name="Shimizu T."/>
            <person name="Hoshino K."/>
            <person name="Ho S.-T."/>
            <person name="Shimada T."/>
            <person name="Nair G.B."/>
            <person name="Takeda Y."/>
        </authorList>
    </citation>
    <scope>NUCLEOTIDE SEQUENCE</scope>
    <source>
        <strain evidence="3">O22</strain>
    </source>
</reference>
<dbReference type="Pfam" id="PF01531">
    <property type="entry name" value="Glyco_transf_11"/>
    <property type="match status" value="1"/>
</dbReference>
<dbReference type="EMBL" id="AB012957">
    <property type="protein sequence ID" value="BAA33632.1"/>
    <property type="molecule type" value="Genomic_DNA"/>
</dbReference>
<dbReference type="PANTHER" id="PTHR11927:SF9">
    <property type="entry name" value="L-FUCOSYLTRANSFERASE"/>
    <property type="match status" value="1"/>
</dbReference>
<sequence>MIVMKISGGLGNQLFQYAVGRAIAIQYGVPLKLDVSAYKNYKLHNGYRLDQFNINADIANEDEIFHLKGSSNRLSRILRRLGWLKKNTYYAEKQRTIYDVSVFMQAPRYLDGYWQNEQYFSQIRAVLLQELWPNQPLSINAQAHQIKIQQTHAVSIHVRRGDYLNHPEIGVLDIDYYKRAVDYIKEKIEAPVFFVFSNDVAWCKDNFNFIDSPVFIEDTQTEIDDLMLMCQCQHNIVANSSFSWWAAWLNSNVDKIVIAPKTWMAENPKGYKWVPDSWREI</sequence>
<dbReference type="InterPro" id="IPR002516">
    <property type="entry name" value="Glyco_trans_11"/>
</dbReference>
<evidence type="ECO:0000256" key="1">
    <source>
        <dbReference type="ARBA" id="ARBA00022676"/>
    </source>
</evidence>
<keyword evidence="1" id="KW-0328">Glycosyltransferase</keyword>